<dbReference type="PANTHER" id="PTHR38788">
    <property type="entry name" value="CLR5 DOMAIN-CONTAINING PROTEIN"/>
    <property type="match status" value="1"/>
</dbReference>
<feature type="region of interest" description="Disordered" evidence="1">
    <location>
        <begin position="103"/>
        <end position="147"/>
    </location>
</feature>
<dbReference type="InterPro" id="IPR025676">
    <property type="entry name" value="Clr5_dom"/>
</dbReference>
<dbReference type="PANTHER" id="PTHR38788:SF3">
    <property type="entry name" value="CLR5 DOMAIN-CONTAINING PROTEIN"/>
    <property type="match status" value="1"/>
</dbReference>
<proteinExistence type="predicted"/>
<comment type="caution">
    <text evidence="3">The sequence shown here is derived from an EMBL/GenBank/DDBJ whole genome shotgun (WGS) entry which is preliminary data.</text>
</comment>
<sequence length="630" mass="70896">MVNNEHTTSDGSSGLVELVDGDETIALTTEDPVQLGAPSAPKRRALPVDWEQHKERIRQLYLDENKPLKDVMTIMNQNHGHSGSIKQYKNRLREWGFDTKYARHQDSRKRKHKAGALLASPTDDHQSRAPSARTAGDNALQAPDNEPRDVNLFQFPEVGSIDGRLLQALGAGCAVDEVFKSPDVDWTAFQPFQPVEAIYAGNQLFQALDAEYGYNFTCQAVDAEDADDPVPTAGGAARAGTSNITRQDSVENEDDLRLSSPRRNSTALSRIGGLPFGRSVTPPISPISIAERIFSLSQEHIRTSFVFKVWNVDASNACMSVLCTKDDKDLPESSFDLVRSAVLLFQQGSAAEGRHVVSKAFALVKPILRSGNVRALNFFWTSLIFLVQLKYGDIAVALVRHIYEMAQILLGPSHPFSHMFKLLTRVEMSEFEFIVERAWQTTADAFRKQLPGFHPEYVRQQCDLIYRTNGFKDPANAEQRLRQLLKNCEDTAQTTKMSRLTILNALGYNFMNSNDWVQAVNVGQELEEYAQFETELDLIVYRIGGIEIQARAFNKLKLIMPAVKCLKQATQLIKEHWGEQDAWRIELMLLQENFLRENGDIRAADDLKAERHGITEIIDTDEDSQVFFMS</sequence>
<gene>
    <name evidence="3" type="ORF">CCHR01_01204</name>
</gene>
<accession>A0AAD9ELF5</accession>
<name>A0AAD9ELF5_9PEZI</name>
<evidence type="ECO:0000256" key="1">
    <source>
        <dbReference type="SAM" id="MobiDB-lite"/>
    </source>
</evidence>
<reference evidence="3" key="1">
    <citation type="submission" date="2023-01" db="EMBL/GenBank/DDBJ databases">
        <title>Colletotrichum chrysophilum M932 genome sequence.</title>
        <authorList>
            <person name="Baroncelli R."/>
        </authorList>
    </citation>
    <scope>NUCLEOTIDE SEQUENCE</scope>
    <source>
        <strain evidence="3">M932</strain>
    </source>
</reference>
<feature type="region of interest" description="Disordered" evidence="1">
    <location>
        <begin position="228"/>
        <end position="264"/>
    </location>
</feature>
<dbReference type="Proteomes" id="UP001243330">
    <property type="component" value="Unassembled WGS sequence"/>
</dbReference>
<evidence type="ECO:0000259" key="2">
    <source>
        <dbReference type="Pfam" id="PF14420"/>
    </source>
</evidence>
<feature type="domain" description="Clr5" evidence="2">
    <location>
        <begin position="49"/>
        <end position="98"/>
    </location>
</feature>
<dbReference type="Pfam" id="PF14420">
    <property type="entry name" value="Clr5"/>
    <property type="match status" value="1"/>
</dbReference>
<evidence type="ECO:0000313" key="3">
    <source>
        <dbReference type="EMBL" id="KAK1856139.1"/>
    </source>
</evidence>
<dbReference type="AlphaFoldDB" id="A0AAD9ELF5"/>
<organism evidence="3 4">
    <name type="scientific">Colletotrichum chrysophilum</name>
    <dbReference type="NCBI Taxonomy" id="1836956"/>
    <lineage>
        <taxon>Eukaryota</taxon>
        <taxon>Fungi</taxon>
        <taxon>Dikarya</taxon>
        <taxon>Ascomycota</taxon>
        <taxon>Pezizomycotina</taxon>
        <taxon>Sordariomycetes</taxon>
        <taxon>Hypocreomycetidae</taxon>
        <taxon>Glomerellales</taxon>
        <taxon>Glomerellaceae</taxon>
        <taxon>Colletotrichum</taxon>
        <taxon>Colletotrichum gloeosporioides species complex</taxon>
    </lineage>
</organism>
<protein>
    <recommendedName>
        <fullName evidence="2">Clr5 domain-containing protein</fullName>
    </recommendedName>
</protein>
<dbReference type="EMBL" id="JAQOWY010000012">
    <property type="protein sequence ID" value="KAK1856139.1"/>
    <property type="molecule type" value="Genomic_DNA"/>
</dbReference>
<keyword evidence="4" id="KW-1185">Reference proteome</keyword>
<evidence type="ECO:0000313" key="4">
    <source>
        <dbReference type="Proteomes" id="UP001243330"/>
    </source>
</evidence>